<dbReference type="OrthoDB" id="6105938at2759"/>
<gene>
    <name evidence="6" type="ORF">AUEXF2481DRAFT_30091</name>
</gene>
<dbReference type="RefSeq" id="XP_013343143.1">
    <property type="nucleotide sequence ID" value="XM_013487689.1"/>
</dbReference>
<keyword evidence="7" id="KW-1185">Reference proteome</keyword>
<evidence type="ECO:0000313" key="7">
    <source>
        <dbReference type="Proteomes" id="UP000030641"/>
    </source>
</evidence>
<proteinExistence type="predicted"/>
<name>A0A074YKV5_AURSE</name>
<feature type="domain" description="RING-type" evidence="5">
    <location>
        <begin position="75"/>
        <end position="117"/>
    </location>
</feature>
<dbReference type="Proteomes" id="UP000030641">
    <property type="component" value="Unassembled WGS sequence"/>
</dbReference>
<dbReference type="InterPro" id="IPR017907">
    <property type="entry name" value="Znf_RING_CS"/>
</dbReference>
<evidence type="ECO:0000256" key="3">
    <source>
        <dbReference type="ARBA" id="ARBA00022833"/>
    </source>
</evidence>
<evidence type="ECO:0000313" key="6">
    <source>
        <dbReference type="EMBL" id="KEQ94722.1"/>
    </source>
</evidence>
<keyword evidence="2 4" id="KW-0863">Zinc-finger</keyword>
<protein>
    <recommendedName>
        <fullName evidence="5">RING-type domain-containing protein</fullName>
    </recommendedName>
</protein>
<keyword evidence="1" id="KW-0479">Metal-binding</keyword>
<dbReference type="HOGENOM" id="CLU_891327_0_0_1"/>
<evidence type="ECO:0000259" key="5">
    <source>
        <dbReference type="PROSITE" id="PS50089"/>
    </source>
</evidence>
<dbReference type="CDD" id="cd16564">
    <property type="entry name" value="RING-HC_RNF222"/>
    <property type="match status" value="1"/>
</dbReference>
<dbReference type="GeneID" id="25364112"/>
<dbReference type="InParanoid" id="A0A074YKV5"/>
<organism evidence="6 7">
    <name type="scientific">Aureobasidium subglaciale (strain EXF-2481)</name>
    <name type="common">Aureobasidium pullulans var. subglaciale</name>
    <dbReference type="NCBI Taxonomy" id="1043005"/>
    <lineage>
        <taxon>Eukaryota</taxon>
        <taxon>Fungi</taxon>
        <taxon>Dikarya</taxon>
        <taxon>Ascomycota</taxon>
        <taxon>Pezizomycotina</taxon>
        <taxon>Dothideomycetes</taxon>
        <taxon>Dothideomycetidae</taxon>
        <taxon>Dothideales</taxon>
        <taxon>Saccotheciaceae</taxon>
        <taxon>Aureobasidium</taxon>
    </lineage>
</organism>
<dbReference type="InterPro" id="IPR013083">
    <property type="entry name" value="Znf_RING/FYVE/PHD"/>
</dbReference>
<dbReference type="AlphaFoldDB" id="A0A074YKV5"/>
<dbReference type="PROSITE" id="PS50089">
    <property type="entry name" value="ZF_RING_2"/>
    <property type="match status" value="1"/>
</dbReference>
<dbReference type="InterPro" id="IPR001841">
    <property type="entry name" value="Znf_RING"/>
</dbReference>
<dbReference type="GO" id="GO:0008270">
    <property type="term" value="F:zinc ion binding"/>
    <property type="evidence" value="ECO:0007669"/>
    <property type="project" value="UniProtKB-KW"/>
</dbReference>
<dbReference type="SUPFAM" id="SSF57850">
    <property type="entry name" value="RING/U-box"/>
    <property type="match status" value="1"/>
</dbReference>
<dbReference type="Pfam" id="PF13639">
    <property type="entry name" value="zf-RING_2"/>
    <property type="match status" value="1"/>
</dbReference>
<dbReference type="Gene3D" id="3.30.40.10">
    <property type="entry name" value="Zinc/RING finger domain, C3HC4 (zinc finger)"/>
    <property type="match status" value="1"/>
</dbReference>
<dbReference type="EMBL" id="KL584761">
    <property type="protein sequence ID" value="KEQ94722.1"/>
    <property type="molecule type" value="Genomic_DNA"/>
</dbReference>
<keyword evidence="3" id="KW-0862">Zinc</keyword>
<accession>A0A074YKV5</accession>
<sequence>MRQILWTLTLATGFAAPLFKWPVYAAAVFTITIFWHHLFPSEKHGPEILLLPTKTPYLETLKPMEDPTPVLGEHCPTCWEEIDESTKPTKLACGHVYCNTCILAWIDSGKNTCPICKIVLFRQPRFQGKEAISEKLHKIRVCISWACLITTVVRQILAFVARYPGGVSPSWQFANPIFWLTGYGSTYETISNACLVLSDVAQVVVTQYLIQKMDVEWFKGFGQGKWYYWVPTVYFAATNLKKQLDGVSSLWSVVRHIFKWWMVGAPGSYWSWNLVVSLIWSEKLEKEVLEVRYIDAPQSRLIDGLRKAVND</sequence>
<evidence type="ECO:0000256" key="4">
    <source>
        <dbReference type="PROSITE-ProRule" id="PRU00175"/>
    </source>
</evidence>
<evidence type="ECO:0000256" key="1">
    <source>
        <dbReference type="ARBA" id="ARBA00022723"/>
    </source>
</evidence>
<dbReference type="PROSITE" id="PS00518">
    <property type="entry name" value="ZF_RING_1"/>
    <property type="match status" value="1"/>
</dbReference>
<evidence type="ECO:0000256" key="2">
    <source>
        <dbReference type="ARBA" id="ARBA00022771"/>
    </source>
</evidence>
<reference evidence="6 7" key="1">
    <citation type="journal article" date="2014" name="BMC Genomics">
        <title>Genome sequencing of four Aureobasidium pullulans varieties: biotechnological potential, stress tolerance, and description of new species.</title>
        <authorList>
            <person name="Gostin Ar C."/>
            <person name="Ohm R.A."/>
            <person name="Kogej T."/>
            <person name="Sonjak S."/>
            <person name="Turk M."/>
            <person name="Zajc J."/>
            <person name="Zalar P."/>
            <person name="Grube M."/>
            <person name="Sun H."/>
            <person name="Han J."/>
            <person name="Sharma A."/>
            <person name="Chiniquy J."/>
            <person name="Ngan C.Y."/>
            <person name="Lipzen A."/>
            <person name="Barry K."/>
            <person name="Grigoriev I.V."/>
            <person name="Gunde-Cimerman N."/>
        </authorList>
    </citation>
    <scope>NUCLEOTIDE SEQUENCE [LARGE SCALE GENOMIC DNA]</scope>
    <source>
        <strain evidence="6 7">EXF-2481</strain>
    </source>
</reference>
<dbReference type="SMART" id="SM00184">
    <property type="entry name" value="RING"/>
    <property type="match status" value="1"/>
</dbReference>
<dbReference type="STRING" id="1043005.A0A074YKV5"/>